<proteinExistence type="predicted"/>
<accession>A0A8K0HEC3</accession>
<gene>
    <name evidence="2" type="ORF">FNV43_RR07185</name>
</gene>
<evidence type="ECO:0000256" key="1">
    <source>
        <dbReference type="SAM" id="MobiDB-lite"/>
    </source>
</evidence>
<feature type="region of interest" description="Disordered" evidence="1">
    <location>
        <begin position="100"/>
        <end position="122"/>
    </location>
</feature>
<protein>
    <submittedName>
        <fullName evidence="2">Uncharacterized protein</fullName>
    </submittedName>
</protein>
<reference evidence="2" key="1">
    <citation type="submission" date="2020-03" db="EMBL/GenBank/DDBJ databases">
        <title>A high-quality chromosome-level genome assembly of a woody plant with both climbing and erect habits, Rhamnella rubrinervis.</title>
        <authorList>
            <person name="Lu Z."/>
            <person name="Yang Y."/>
            <person name="Zhu X."/>
            <person name="Sun Y."/>
        </authorList>
    </citation>
    <scope>NUCLEOTIDE SEQUENCE</scope>
    <source>
        <strain evidence="2">BYM</strain>
        <tissue evidence="2">Leaf</tissue>
    </source>
</reference>
<dbReference type="PANTHER" id="PTHR35485">
    <property type="entry name" value="OS01G0888900 PROTEIN"/>
    <property type="match status" value="1"/>
</dbReference>
<evidence type="ECO:0000313" key="3">
    <source>
        <dbReference type="Proteomes" id="UP000796880"/>
    </source>
</evidence>
<sequence length="143" mass="15407">MEGLIPMVFKAIKKNRTRRQYRCLSSSSSAAAAQIGYNISDFYVDSSSATSTSSVNHHHHHVFMSTSSTTATETIGGFAGSGHRRYKSVGGGGGHEDFGFGFSSKPNHPNHHHQDVSATPSSTPKQLLVRFTSLRMFSCVSAA</sequence>
<dbReference type="Proteomes" id="UP000796880">
    <property type="component" value="Unassembled WGS sequence"/>
</dbReference>
<dbReference type="AlphaFoldDB" id="A0A8K0HEC3"/>
<dbReference type="EMBL" id="VOIH02000003">
    <property type="protein sequence ID" value="KAF3451096.1"/>
    <property type="molecule type" value="Genomic_DNA"/>
</dbReference>
<dbReference type="OrthoDB" id="650808at2759"/>
<name>A0A8K0HEC3_9ROSA</name>
<dbReference type="PANTHER" id="PTHR35485:SF4">
    <property type="entry name" value="EXPRESSED PROTEIN"/>
    <property type="match status" value="1"/>
</dbReference>
<keyword evidence="3" id="KW-1185">Reference proteome</keyword>
<comment type="caution">
    <text evidence="2">The sequence shown here is derived from an EMBL/GenBank/DDBJ whole genome shotgun (WGS) entry which is preliminary data.</text>
</comment>
<organism evidence="2 3">
    <name type="scientific">Rhamnella rubrinervis</name>
    <dbReference type="NCBI Taxonomy" id="2594499"/>
    <lineage>
        <taxon>Eukaryota</taxon>
        <taxon>Viridiplantae</taxon>
        <taxon>Streptophyta</taxon>
        <taxon>Embryophyta</taxon>
        <taxon>Tracheophyta</taxon>
        <taxon>Spermatophyta</taxon>
        <taxon>Magnoliopsida</taxon>
        <taxon>eudicotyledons</taxon>
        <taxon>Gunneridae</taxon>
        <taxon>Pentapetalae</taxon>
        <taxon>rosids</taxon>
        <taxon>fabids</taxon>
        <taxon>Rosales</taxon>
        <taxon>Rhamnaceae</taxon>
        <taxon>rhamnoid group</taxon>
        <taxon>Rhamneae</taxon>
        <taxon>Rhamnella</taxon>
    </lineage>
</organism>
<evidence type="ECO:0000313" key="2">
    <source>
        <dbReference type="EMBL" id="KAF3451096.1"/>
    </source>
</evidence>